<keyword evidence="1" id="KW-0472">Membrane</keyword>
<evidence type="ECO:0000313" key="3">
    <source>
        <dbReference type="Proteomes" id="UP000186922"/>
    </source>
</evidence>
<keyword evidence="3" id="KW-1185">Reference proteome</keyword>
<sequence>MTSSSLYTDLEDKNLLGVAWLRTMSALVTLLQFRTAYFAFLVLKSLSTPACKARSDRIKEPREVKSRVSV</sequence>
<dbReference type="Proteomes" id="UP000186922">
    <property type="component" value="Unassembled WGS sequence"/>
</dbReference>
<gene>
    <name evidence="2" type="primary">RvY_05980-1</name>
    <name evidence="2" type="synonym">RvY_05980.1</name>
    <name evidence="2" type="ORF">RvY_05980</name>
</gene>
<evidence type="ECO:0000256" key="1">
    <source>
        <dbReference type="SAM" id="Phobius"/>
    </source>
</evidence>
<dbReference type="EMBL" id="BDGG01000002">
    <property type="protein sequence ID" value="GAU94154.1"/>
    <property type="molecule type" value="Genomic_DNA"/>
</dbReference>
<keyword evidence="1" id="KW-0812">Transmembrane</keyword>
<dbReference type="AlphaFoldDB" id="A0A1D1UX00"/>
<accession>A0A1D1UX00</accession>
<keyword evidence="1" id="KW-1133">Transmembrane helix</keyword>
<proteinExistence type="predicted"/>
<comment type="caution">
    <text evidence="2">The sequence shown here is derived from an EMBL/GenBank/DDBJ whole genome shotgun (WGS) entry which is preliminary data.</text>
</comment>
<protein>
    <submittedName>
        <fullName evidence="2">Uncharacterized protein</fullName>
    </submittedName>
</protein>
<organism evidence="2 3">
    <name type="scientific">Ramazzottius varieornatus</name>
    <name type="common">Water bear</name>
    <name type="synonym">Tardigrade</name>
    <dbReference type="NCBI Taxonomy" id="947166"/>
    <lineage>
        <taxon>Eukaryota</taxon>
        <taxon>Metazoa</taxon>
        <taxon>Ecdysozoa</taxon>
        <taxon>Tardigrada</taxon>
        <taxon>Eutardigrada</taxon>
        <taxon>Parachela</taxon>
        <taxon>Hypsibioidea</taxon>
        <taxon>Ramazzottiidae</taxon>
        <taxon>Ramazzottius</taxon>
    </lineage>
</organism>
<evidence type="ECO:0000313" key="2">
    <source>
        <dbReference type="EMBL" id="GAU94154.1"/>
    </source>
</evidence>
<name>A0A1D1UX00_RAMVA</name>
<reference evidence="2 3" key="1">
    <citation type="journal article" date="2016" name="Nat. Commun.">
        <title>Extremotolerant tardigrade genome and improved radiotolerance of human cultured cells by tardigrade-unique protein.</title>
        <authorList>
            <person name="Hashimoto T."/>
            <person name="Horikawa D.D."/>
            <person name="Saito Y."/>
            <person name="Kuwahara H."/>
            <person name="Kozuka-Hata H."/>
            <person name="Shin-I T."/>
            <person name="Minakuchi Y."/>
            <person name="Ohishi K."/>
            <person name="Motoyama A."/>
            <person name="Aizu T."/>
            <person name="Enomoto A."/>
            <person name="Kondo K."/>
            <person name="Tanaka S."/>
            <person name="Hara Y."/>
            <person name="Koshikawa S."/>
            <person name="Sagara H."/>
            <person name="Miura T."/>
            <person name="Yokobori S."/>
            <person name="Miyagawa K."/>
            <person name="Suzuki Y."/>
            <person name="Kubo T."/>
            <person name="Oyama M."/>
            <person name="Kohara Y."/>
            <person name="Fujiyama A."/>
            <person name="Arakawa K."/>
            <person name="Katayama T."/>
            <person name="Toyoda A."/>
            <person name="Kunieda T."/>
        </authorList>
    </citation>
    <scope>NUCLEOTIDE SEQUENCE [LARGE SCALE GENOMIC DNA]</scope>
    <source>
        <strain evidence="2 3">YOKOZUNA-1</strain>
    </source>
</reference>
<feature type="transmembrane region" description="Helical" evidence="1">
    <location>
        <begin position="20"/>
        <end position="43"/>
    </location>
</feature>